<gene>
    <name evidence="8" type="ORF">FHX46_003048</name>
</gene>
<dbReference type="Proteomes" id="UP000754495">
    <property type="component" value="Unassembled WGS sequence"/>
</dbReference>
<dbReference type="InterPro" id="IPR015797">
    <property type="entry name" value="NUDIX_hydrolase-like_dom_sf"/>
</dbReference>
<evidence type="ECO:0000256" key="1">
    <source>
        <dbReference type="ARBA" id="ARBA00001946"/>
    </source>
</evidence>
<keyword evidence="4" id="KW-0378">Hydrolase</keyword>
<dbReference type="CDD" id="cd04697">
    <property type="entry name" value="NUDIX_Hydrolase"/>
    <property type="match status" value="1"/>
</dbReference>
<dbReference type="InterPro" id="IPR020084">
    <property type="entry name" value="NUDIX_hydrolase_CS"/>
</dbReference>
<sequence>MNNADELVAHYDAAGTVVGRVRRAEMRAHGLWHAATLVLVRSGDGSRVYVHRRAPDKDVFPGLHDCWAGGVVAAGETPAQGAERELAEELGVRGAPLRPLFTFTFEQPPVRCHYFAYEVHWDGPIAHQPEEIVSGGWMPVDELRAWAEDPESPFVPDGRYAIREWFRRREPGFPRQDLSSGEASPPHGEPGS</sequence>
<dbReference type="RefSeq" id="WP_167114883.1">
    <property type="nucleotide sequence ID" value="NZ_JAANOU010000001.1"/>
</dbReference>
<evidence type="ECO:0000259" key="7">
    <source>
        <dbReference type="PROSITE" id="PS51462"/>
    </source>
</evidence>
<protein>
    <submittedName>
        <fullName evidence="8">8-oxo-dGTP pyrophosphatase MutT (NUDIX family)</fullName>
    </submittedName>
</protein>
<feature type="region of interest" description="Disordered" evidence="6">
    <location>
        <begin position="172"/>
        <end position="192"/>
    </location>
</feature>
<comment type="similarity">
    <text evidence="2">Belongs to the Nudix hydrolase family.</text>
</comment>
<comment type="cofactor">
    <cofactor evidence="1">
        <name>Mg(2+)</name>
        <dbReference type="ChEBI" id="CHEBI:18420"/>
    </cofactor>
</comment>
<dbReference type="InterPro" id="IPR000086">
    <property type="entry name" value="NUDIX_hydrolase_dom"/>
</dbReference>
<keyword evidence="5" id="KW-0460">Magnesium</keyword>
<dbReference type="EMBL" id="JAANOU010000001">
    <property type="protein sequence ID" value="NIH80518.1"/>
    <property type="molecule type" value="Genomic_DNA"/>
</dbReference>
<comment type="caution">
    <text evidence="8">The sequence shown here is derived from an EMBL/GenBank/DDBJ whole genome shotgun (WGS) entry which is preliminary data.</text>
</comment>
<dbReference type="PROSITE" id="PS00893">
    <property type="entry name" value="NUDIX_BOX"/>
    <property type="match status" value="1"/>
</dbReference>
<name>A0ABX0SVH0_9PSEU</name>
<accession>A0ABX0SVH0</accession>
<dbReference type="PROSITE" id="PS51462">
    <property type="entry name" value="NUDIX"/>
    <property type="match status" value="1"/>
</dbReference>
<evidence type="ECO:0000256" key="3">
    <source>
        <dbReference type="ARBA" id="ARBA00022723"/>
    </source>
</evidence>
<evidence type="ECO:0000256" key="2">
    <source>
        <dbReference type="ARBA" id="ARBA00005582"/>
    </source>
</evidence>
<keyword evidence="9" id="KW-1185">Reference proteome</keyword>
<dbReference type="InterPro" id="IPR024195">
    <property type="entry name" value="NUDIX_hydrolase_YfcD_pred"/>
</dbReference>
<proteinExistence type="inferred from homology"/>
<organism evidence="8 9">
    <name type="scientific">Amycolatopsis viridis</name>
    <dbReference type="NCBI Taxonomy" id="185678"/>
    <lineage>
        <taxon>Bacteria</taxon>
        <taxon>Bacillati</taxon>
        <taxon>Actinomycetota</taxon>
        <taxon>Actinomycetes</taxon>
        <taxon>Pseudonocardiales</taxon>
        <taxon>Pseudonocardiaceae</taxon>
        <taxon>Amycolatopsis</taxon>
    </lineage>
</organism>
<dbReference type="PIRSF" id="PIRSF017340">
    <property type="entry name" value="Nudix_hydro"/>
    <property type="match status" value="1"/>
</dbReference>
<dbReference type="Pfam" id="PF00293">
    <property type="entry name" value="NUDIX"/>
    <property type="match status" value="1"/>
</dbReference>
<evidence type="ECO:0000313" key="8">
    <source>
        <dbReference type="EMBL" id="NIH80518.1"/>
    </source>
</evidence>
<dbReference type="Gene3D" id="3.90.79.10">
    <property type="entry name" value="Nucleoside Triphosphate Pyrophosphohydrolase"/>
    <property type="match status" value="1"/>
</dbReference>
<dbReference type="SUPFAM" id="SSF55811">
    <property type="entry name" value="Nudix"/>
    <property type="match status" value="1"/>
</dbReference>
<evidence type="ECO:0000313" key="9">
    <source>
        <dbReference type="Proteomes" id="UP000754495"/>
    </source>
</evidence>
<reference evidence="8 9" key="1">
    <citation type="submission" date="2020-03" db="EMBL/GenBank/DDBJ databases">
        <title>Sequencing the genomes of 1000 actinobacteria strains.</title>
        <authorList>
            <person name="Klenk H.-P."/>
        </authorList>
    </citation>
    <scope>NUCLEOTIDE SEQUENCE [LARGE SCALE GENOMIC DNA]</scope>
    <source>
        <strain evidence="8 9">DSM 45668</strain>
    </source>
</reference>
<evidence type="ECO:0000256" key="4">
    <source>
        <dbReference type="ARBA" id="ARBA00022801"/>
    </source>
</evidence>
<keyword evidence="3" id="KW-0479">Metal-binding</keyword>
<feature type="domain" description="Nudix hydrolase" evidence="7">
    <location>
        <begin position="31"/>
        <end position="160"/>
    </location>
</feature>
<evidence type="ECO:0000256" key="6">
    <source>
        <dbReference type="SAM" id="MobiDB-lite"/>
    </source>
</evidence>
<evidence type="ECO:0000256" key="5">
    <source>
        <dbReference type="ARBA" id="ARBA00022842"/>
    </source>
</evidence>